<dbReference type="PANTHER" id="PTHR40275">
    <property type="entry name" value="SSL7038 PROTEIN"/>
    <property type="match status" value="1"/>
</dbReference>
<dbReference type="Proteomes" id="UP000191901">
    <property type="component" value="Chromosome"/>
</dbReference>
<dbReference type="Gene3D" id="1.10.260.40">
    <property type="entry name" value="lambda repressor-like DNA-binding domains"/>
    <property type="match status" value="1"/>
</dbReference>
<dbReference type="Pfam" id="PF21716">
    <property type="entry name" value="dnstrm_HI1420"/>
    <property type="match status" value="1"/>
</dbReference>
<dbReference type="InterPro" id="IPR014057">
    <property type="entry name" value="HI1420"/>
</dbReference>
<dbReference type="GO" id="GO:0003677">
    <property type="term" value="F:DNA binding"/>
    <property type="evidence" value="ECO:0007669"/>
    <property type="project" value="InterPro"/>
</dbReference>
<dbReference type="EMBL" id="CP021983">
    <property type="protein sequence ID" value="ASC72591.1"/>
    <property type="molecule type" value="Genomic_DNA"/>
</dbReference>
<dbReference type="NCBIfam" id="TIGR02684">
    <property type="entry name" value="dnstrm_HI1420"/>
    <property type="match status" value="1"/>
</dbReference>
<dbReference type="KEGG" id="hhg:XM38_035490"/>
<protein>
    <submittedName>
        <fullName evidence="1">Uncharacterized protein</fullName>
    </submittedName>
</protein>
<evidence type="ECO:0000313" key="2">
    <source>
        <dbReference type="Proteomes" id="UP000191901"/>
    </source>
</evidence>
<sequence>MTKLQTYPWDASDHLETQEDIIAYLQAALEEDDPSLVTAALGDIARSKGMTQLAQATGLGRESLYKALSREGNPEFATVLKVLRALGLRLQVVAVAVQEG</sequence>
<proteinExistence type="predicted"/>
<dbReference type="PANTHER" id="PTHR40275:SF1">
    <property type="entry name" value="SSL7038 PROTEIN"/>
    <property type="match status" value="1"/>
</dbReference>
<dbReference type="OrthoDB" id="9798416at2"/>
<dbReference type="SUPFAM" id="SSF47413">
    <property type="entry name" value="lambda repressor-like DNA-binding domains"/>
    <property type="match status" value="1"/>
</dbReference>
<dbReference type="RefSeq" id="WP_080806608.1">
    <property type="nucleotide sequence ID" value="NZ_CP021983.2"/>
</dbReference>
<dbReference type="STRING" id="1641165.XM38_05690"/>
<name>A0A1Z3HQK3_9CYAN</name>
<evidence type="ECO:0000313" key="1">
    <source>
        <dbReference type="EMBL" id="ASC72591.1"/>
    </source>
</evidence>
<keyword evidence="2" id="KW-1185">Reference proteome</keyword>
<reference evidence="1 2" key="1">
    <citation type="journal article" date="2016" name="Biochim. Biophys. Acta">
        <title>Characterization of red-shifted phycobilisomes isolated from the chlorophyll f-containing cyanobacterium Halomicronema hongdechloris.</title>
        <authorList>
            <person name="Li Y."/>
            <person name="Lin Y."/>
            <person name="Garvey C.J."/>
            <person name="Birch D."/>
            <person name="Corkery R.W."/>
            <person name="Loughlin P.C."/>
            <person name="Scheer H."/>
            <person name="Willows R.D."/>
            <person name="Chen M."/>
        </authorList>
    </citation>
    <scope>NUCLEOTIDE SEQUENCE [LARGE SCALE GENOMIC DNA]</scope>
    <source>
        <strain evidence="1 2">C2206</strain>
    </source>
</reference>
<dbReference type="InterPro" id="IPR010982">
    <property type="entry name" value="Lambda_DNA-bd_dom_sf"/>
</dbReference>
<organism evidence="1 2">
    <name type="scientific">Halomicronema hongdechloris C2206</name>
    <dbReference type="NCBI Taxonomy" id="1641165"/>
    <lineage>
        <taxon>Bacteria</taxon>
        <taxon>Bacillati</taxon>
        <taxon>Cyanobacteriota</taxon>
        <taxon>Cyanophyceae</taxon>
        <taxon>Nodosilineales</taxon>
        <taxon>Nodosilineaceae</taxon>
        <taxon>Halomicronema</taxon>
    </lineage>
</organism>
<accession>A0A1Z3HQK3</accession>
<dbReference type="AlphaFoldDB" id="A0A1Z3HQK3"/>
<gene>
    <name evidence="1" type="ORF">XM38_035490</name>
</gene>